<dbReference type="Proteomes" id="UP000006053">
    <property type="component" value="Chromosome"/>
</dbReference>
<reference evidence="2" key="1">
    <citation type="submission" date="2012-06" db="EMBL/GenBank/DDBJ databases">
        <title>Complete sequence of Desulfitobacterium dehalogenans ATCC 51507.</title>
        <authorList>
            <person name="Lucas S."/>
            <person name="Han J."/>
            <person name="Lapidus A."/>
            <person name="Cheng J.-F."/>
            <person name="Goodwin L."/>
            <person name="Pitluck S."/>
            <person name="Peters L."/>
            <person name="Ovchinnikova G."/>
            <person name="Teshima H."/>
            <person name="Detter J.C."/>
            <person name="Han C."/>
            <person name="Tapia R."/>
            <person name="Land M."/>
            <person name="Hauser L."/>
            <person name="Kyrpides N."/>
            <person name="Ivanova N."/>
            <person name="Pagani I."/>
            <person name="Kruse T."/>
            <person name="de Vos W.M."/>
            <person name="Smidt H."/>
            <person name="Woyke T."/>
        </authorList>
    </citation>
    <scope>NUCLEOTIDE SEQUENCE [LARGE SCALE GENOMIC DNA]</scope>
    <source>
        <strain evidence="2">ATCC 51507 / DSM 9161 / JW/IU-DC1</strain>
    </source>
</reference>
<organism evidence="1 2">
    <name type="scientific">Desulfitobacterium dehalogenans (strain ATCC 51507 / DSM 9161 / JW/IU-DC1)</name>
    <dbReference type="NCBI Taxonomy" id="756499"/>
    <lineage>
        <taxon>Bacteria</taxon>
        <taxon>Bacillati</taxon>
        <taxon>Bacillota</taxon>
        <taxon>Clostridia</taxon>
        <taxon>Eubacteriales</taxon>
        <taxon>Desulfitobacteriaceae</taxon>
        <taxon>Desulfitobacterium</taxon>
    </lineage>
</organism>
<reference evidence="1 2" key="2">
    <citation type="journal article" date="2015" name="J. Bacteriol.">
        <title>Genomic, proteomic, and biochemical analysis of the organohalide respiratory pathway in Desulfitobacterium dehalogenans.</title>
        <authorList>
            <person name="Kruse T."/>
            <person name="van de Pas B.A."/>
            <person name="Atteia A."/>
            <person name="Krab K."/>
            <person name="Hagen W.R."/>
            <person name="Goodwin L."/>
            <person name="Chain P."/>
            <person name="Boeren S."/>
            <person name="Maphosa F."/>
            <person name="Schraa G."/>
            <person name="de Vos W.M."/>
            <person name="van der Oost J."/>
            <person name="Smidt H."/>
            <person name="Stams A.J."/>
        </authorList>
    </citation>
    <scope>NUCLEOTIDE SEQUENCE [LARGE SCALE GENOMIC DNA]</scope>
    <source>
        <strain evidence="2">ATCC 51507 / DSM 9161 / JW/IU-DC1</strain>
    </source>
</reference>
<protein>
    <submittedName>
        <fullName evidence="1">Uncharacterized protein</fullName>
    </submittedName>
</protein>
<dbReference type="RefSeq" id="WP_014793360.1">
    <property type="nucleotide sequence ID" value="NC_018017.1"/>
</dbReference>
<dbReference type="KEGG" id="ddh:Desde_1451"/>
<sequence length="153" mass="16330">MTNVIANLLNALTDVLDTASDSHSNITGPIDRPVTINIGQGSESSRSVQFVIDKNTTLTSPNVLGPIAFALISRVTNLRKGQDGSVQIDVLSGSAESQAPRRTTFSLQRSTIPQLKIVEMDTALAPSEGRAPTNSGVRGSVRRLIQGLRKHVE</sequence>
<dbReference type="EMBL" id="CP003348">
    <property type="protein sequence ID" value="AFL99870.1"/>
    <property type="molecule type" value="Genomic_DNA"/>
</dbReference>
<gene>
    <name evidence="1" type="ordered locus">Desde_1451</name>
</gene>
<evidence type="ECO:0000313" key="2">
    <source>
        <dbReference type="Proteomes" id="UP000006053"/>
    </source>
</evidence>
<proteinExistence type="predicted"/>
<name>I4A7D6_DESDJ</name>
<accession>I4A7D6</accession>
<dbReference type="AlphaFoldDB" id="I4A7D6"/>
<evidence type="ECO:0000313" key="1">
    <source>
        <dbReference type="EMBL" id="AFL99870.1"/>
    </source>
</evidence>
<dbReference type="HOGENOM" id="CLU_1710299_0_0_9"/>
<keyword evidence="2" id="KW-1185">Reference proteome</keyword>
<dbReference type="STRING" id="756499.Desde_1451"/>